<dbReference type="Gene3D" id="1.10.3120.10">
    <property type="entry name" value="Trigger factor, C-terminal domain"/>
    <property type="match status" value="1"/>
</dbReference>
<dbReference type="PANTHER" id="PTHR30560">
    <property type="entry name" value="TRIGGER FACTOR CHAPERONE AND PEPTIDYL-PROLYL CIS/TRANS ISOMERASE"/>
    <property type="match status" value="1"/>
</dbReference>
<dbReference type="SUPFAM" id="SSF109998">
    <property type="entry name" value="Triger factor/SurA peptide-binding domain-like"/>
    <property type="match status" value="1"/>
</dbReference>
<proteinExistence type="predicted"/>
<dbReference type="InterPro" id="IPR008881">
    <property type="entry name" value="Trigger_fac_ribosome-bd_bac"/>
</dbReference>
<dbReference type="PANTHER" id="PTHR30560:SF3">
    <property type="entry name" value="TRIGGER FACTOR-LIKE PROTEIN TIG, CHLOROPLASTIC"/>
    <property type="match status" value="1"/>
</dbReference>
<comment type="caution">
    <text evidence="2">The sequence shown here is derived from an EMBL/GenBank/DDBJ whole genome shotgun (WGS) entry which is preliminary data.</text>
</comment>
<keyword evidence="2" id="KW-0413">Isomerase</keyword>
<dbReference type="InterPro" id="IPR037041">
    <property type="entry name" value="Trigger_fac_C_sf"/>
</dbReference>
<evidence type="ECO:0000313" key="2">
    <source>
        <dbReference type="EMBL" id="EJX05459.1"/>
    </source>
</evidence>
<dbReference type="GO" id="GO:0003755">
    <property type="term" value="F:peptidyl-prolyl cis-trans isomerase activity"/>
    <property type="evidence" value="ECO:0007669"/>
    <property type="project" value="TreeGrafter"/>
</dbReference>
<protein>
    <submittedName>
        <fullName evidence="2">FKBP-type peptidyl-prolyl cis-transisomerase</fullName>
    </submittedName>
</protein>
<dbReference type="GO" id="GO:0015031">
    <property type="term" value="P:protein transport"/>
    <property type="evidence" value="ECO:0007669"/>
    <property type="project" value="InterPro"/>
</dbReference>
<feature type="domain" description="Trigger factor ribosome-binding bacterial" evidence="1">
    <location>
        <begin position="1"/>
        <end position="147"/>
    </location>
</feature>
<dbReference type="Gene3D" id="3.30.70.1050">
    <property type="entry name" value="Trigger factor ribosome-binding domain"/>
    <property type="match status" value="1"/>
</dbReference>
<name>J9GEX8_9ZZZZ</name>
<sequence length="451" mass="51475">MNISLENVDKVSALLTLKLEKADYQEKVEKTLKAYRKQANIPGFRKGMVPMSLVKKQFGKAVLAEEVDKLMQEKINEYIRENKVNMLGMPLPNEEKMQPIDFDTQEEFEFVFDIALAPEFEAEISNADTISYYTIEVSDELVEQQVKMYAQRGAKYDKVESYEDKDMVKGLLAELDENGNTKEGGIQVEGAVMMPTYMKNDDQKAIFNGAKVNDVLVFNPAAAFDNNEAELSSLLKIAKEEVANVKGNFSYQVEEITRMVPAELNQELFDNVFGEGAVHSEEEFRGKIKDGIAKQFESDSNYKFLIDVREYLVNKIGKLEFPDALLKRIMLLNNQEKGEAFVAENYDKSIEELTWHLIKEKLLLANDIKVEQEDVLNMAKESTRVQFAQYGMLNIPEEVLDNYAKEMLKKQETVEGLVNRAAESKLAAALKDKATLDHKTVSMEEFNKMFE</sequence>
<reference evidence="2" key="1">
    <citation type="journal article" date="2012" name="PLoS ONE">
        <title>Gene sets for utilization of primary and secondary nutrition supplies in the distal gut of endangered iberian lynx.</title>
        <authorList>
            <person name="Alcaide M."/>
            <person name="Messina E."/>
            <person name="Richter M."/>
            <person name="Bargiela R."/>
            <person name="Peplies J."/>
            <person name="Huws S.A."/>
            <person name="Newbold C.J."/>
            <person name="Golyshin P.N."/>
            <person name="Simon M.A."/>
            <person name="Lopez G."/>
            <person name="Yakimov M.M."/>
            <person name="Ferrer M."/>
        </authorList>
    </citation>
    <scope>NUCLEOTIDE SEQUENCE</scope>
</reference>
<dbReference type="EMBL" id="AMCI01001461">
    <property type="protein sequence ID" value="EJX05459.1"/>
    <property type="molecule type" value="Genomic_DNA"/>
</dbReference>
<dbReference type="InterPro" id="IPR027304">
    <property type="entry name" value="Trigger_fact/SurA_dom_sf"/>
</dbReference>
<gene>
    <name evidence="2" type="ORF">EVA_06434</name>
</gene>
<organism evidence="2">
    <name type="scientific">gut metagenome</name>
    <dbReference type="NCBI Taxonomy" id="749906"/>
    <lineage>
        <taxon>unclassified sequences</taxon>
        <taxon>metagenomes</taxon>
        <taxon>organismal metagenomes</taxon>
    </lineage>
</organism>
<dbReference type="GO" id="GO:0043022">
    <property type="term" value="F:ribosome binding"/>
    <property type="evidence" value="ECO:0007669"/>
    <property type="project" value="TreeGrafter"/>
</dbReference>
<dbReference type="Pfam" id="PF05697">
    <property type="entry name" value="Trigger_N"/>
    <property type="match status" value="1"/>
</dbReference>
<dbReference type="InterPro" id="IPR005215">
    <property type="entry name" value="Trig_fac"/>
</dbReference>
<accession>J9GEX8</accession>
<dbReference type="GO" id="GO:0051083">
    <property type="term" value="P:'de novo' cotranslational protein folding"/>
    <property type="evidence" value="ECO:0007669"/>
    <property type="project" value="TreeGrafter"/>
</dbReference>
<dbReference type="SUPFAM" id="SSF102735">
    <property type="entry name" value="Trigger factor ribosome-binding domain"/>
    <property type="match status" value="1"/>
</dbReference>
<evidence type="ECO:0000259" key="1">
    <source>
        <dbReference type="Pfam" id="PF05697"/>
    </source>
</evidence>
<dbReference type="GO" id="GO:0044183">
    <property type="term" value="F:protein folding chaperone"/>
    <property type="evidence" value="ECO:0007669"/>
    <property type="project" value="TreeGrafter"/>
</dbReference>
<dbReference type="PIRSF" id="PIRSF003095">
    <property type="entry name" value="Trigger_factor"/>
    <property type="match status" value="1"/>
</dbReference>
<dbReference type="NCBIfam" id="TIGR00115">
    <property type="entry name" value="tig"/>
    <property type="match status" value="1"/>
</dbReference>
<dbReference type="GO" id="GO:0043335">
    <property type="term" value="P:protein unfolding"/>
    <property type="evidence" value="ECO:0007669"/>
    <property type="project" value="TreeGrafter"/>
</dbReference>
<dbReference type="FunFam" id="3.30.70.1050:FF:000006">
    <property type="entry name" value="Trigger factor"/>
    <property type="match status" value="1"/>
</dbReference>
<dbReference type="AlphaFoldDB" id="J9GEX8"/>
<dbReference type="InterPro" id="IPR036611">
    <property type="entry name" value="Trigger_fac_ribosome-bd_sf"/>
</dbReference>